<dbReference type="Proteomes" id="UP000280296">
    <property type="component" value="Unassembled WGS sequence"/>
</dbReference>
<accession>A0A432MMH4</accession>
<dbReference type="RefSeq" id="WP_126724624.1">
    <property type="nucleotide sequence ID" value="NZ_RYZH01000010.1"/>
</dbReference>
<evidence type="ECO:0000256" key="1">
    <source>
        <dbReference type="SAM" id="SignalP"/>
    </source>
</evidence>
<dbReference type="EMBL" id="RYZH01000010">
    <property type="protein sequence ID" value="RUL88490.1"/>
    <property type="molecule type" value="Genomic_DNA"/>
</dbReference>
<proteinExistence type="predicted"/>
<organism evidence="2 3">
    <name type="scientific">Tautonia sociabilis</name>
    <dbReference type="NCBI Taxonomy" id="2080755"/>
    <lineage>
        <taxon>Bacteria</taxon>
        <taxon>Pseudomonadati</taxon>
        <taxon>Planctomycetota</taxon>
        <taxon>Planctomycetia</taxon>
        <taxon>Isosphaerales</taxon>
        <taxon>Isosphaeraceae</taxon>
        <taxon>Tautonia</taxon>
    </lineage>
</organism>
<dbReference type="AlphaFoldDB" id="A0A432MMH4"/>
<protein>
    <submittedName>
        <fullName evidence="2">Uncharacterized protein</fullName>
    </submittedName>
</protein>
<evidence type="ECO:0000313" key="3">
    <source>
        <dbReference type="Proteomes" id="UP000280296"/>
    </source>
</evidence>
<sequence>MTRRMMTGSALLIGLVLGLGAFATPARAQDWTTFYHWPYVPPQVPGNGVQSNQLYDGWYLYPREMRIVPQIQGPYYRNFYGGKKVLGLDRQPHWFHDWSHKKKYYQGAHFALDVF</sequence>
<comment type="caution">
    <text evidence="2">The sequence shown here is derived from an EMBL/GenBank/DDBJ whole genome shotgun (WGS) entry which is preliminary data.</text>
</comment>
<evidence type="ECO:0000313" key="2">
    <source>
        <dbReference type="EMBL" id="RUL88490.1"/>
    </source>
</evidence>
<feature type="chain" id="PRO_5019499969" evidence="1">
    <location>
        <begin position="29"/>
        <end position="115"/>
    </location>
</feature>
<gene>
    <name evidence="2" type="ORF">TsocGM_07190</name>
</gene>
<keyword evidence="1" id="KW-0732">Signal</keyword>
<feature type="signal peptide" evidence="1">
    <location>
        <begin position="1"/>
        <end position="28"/>
    </location>
</feature>
<keyword evidence="3" id="KW-1185">Reference proteome</keyword>
<reference evidence="2 3" key="1">
    <citation type="submission" date="2018-12" db="EMBL/GenBank/DDBJ databases">
        <authorList>
            <person name="Toschakov S.V."/>
        </authorList>
    </citation>
    <scope>NUCLEOTIDE SEQUENCE [LARGE SCALE GENOMIC DNA]</scope>
    <source>
        <strain evidence="2 3">GM2012</strain>
    </source>
</reference>
<dbReference type="OrthoDB" id="284980at2"/>
<name>A0A432MMH4_9BACT</name>
<reference evidence="2 3" key="2">
    <citation type="submission" date="2019-01" db="EMBL/GenBank/DDBJ databases">
        <title>Tautonia sociabilis, a novel thermotolerant planctomycete of Isosphaeraceae family, isolated from a 4000 m deep subterranean habitat.</title>
        <authorList>
            <person name="Kovaleva O.L."/>
            <person name="Elcheninov A.G."/>
            <person name="Van Heerden E."/>
            <person name="Toshchakov S.V."/>
            <person name="Novikov A."/>
            <person name="Bonch-Osmolovskaya E.A."/>
            <person name="Kublanov I.V."/>
        </authorList>
    </citation>
    <scope>NUCLEOTIDE SEQUENCE [LARGE SCALE GENOMIC DNA]</scope>
    <source>
        <strain evidence="2 3">GM2012</strain>
    </source>
</reference>